<dbReference type="FunFam" id="1.20.1740.10:FF:000001">
    <property type="entry name" value="Amino acid permease"/>
    <property type="match status" value="1"/>
</dbReference>
<dbReference type="Proteomes" id="UP000188320">
    <property type="component" value="Unassembled WGS sequence"/>
</dbReference>
<feature type="transmembrane region" description="Helical" evidence="7">
    <location>
        <begin position="299"/>
        <end position="320"/>
    </location>
</feature>
<feature type="transmembrane region" description="Helical" evidence="7">
    <location>
        <begin position="352"/>
        <end position="374"/>
    </location>
</feature>
<keyword evidence="4" id="KW-0029">Amino-acid transport</keyword>
<evidence type="ECO:0000256" key="1">
    <source>
        <dbReference type="ARBA" id="ARBA00004141"/>
    </source>
</evidence>
<feature type="transmembrane region" description="Helical" evidence="7">
    <location>
        <begin position="61"/>
        <end position="82"/>
    </location>
</feature>
<evidence type="ECO:0000313" key="10">
    <source>
        <dbReference type="Proteomes" id="UP000188320"/>
    </source>
</evidence>
<evidence type="ECO:0000313" key="9">
    <source>
        <dbReference type="EMBL" id="OMH83395.1"/>
    </source>
</evidence>
<evidence type="ECO:0000256" key="4">
    <source>
        <dbReference type="ARBA" id="ARBA00022970"/>
    </source>
</evidence>
<dbReference type="GO" id="GO:0015171">
    <property type="term" value="F:amino acid transmembrane transporter activity"/>
    <property type="evidence" value="ECO:0007669"/>
    <property type="project" value="TreeGrafter"/>
</dbReference>
<evidence type="ECO:0000256" key="6">
    <source>
        <dbReference type="ARBA" id="ARBA00023136"/>
    </source>
</evidence>
<dbReference type="InterPro" id="IPR050524">
    <property type="entry name" value="APC_YAT"/>
</dbReference>
<keyword evidence="5 7" id="KW-1133">Transmembrane helix</keyword>
<evidence type="ECO:0000256" key="7">
    <source>
        <dbReference type="SAM" id="Phobius"/>
    </source>
</evidence>
<dbReference type="PIRSF" id="PIRSF006060">
    <property type="entry name" value="AA_transporter"/>
    <property type="match status" value="1"/>
</dbReference>
<dbReference type="Pfam" id="PF00324">
    <property type="entry name" value="AA_permease"/>
    <property type="match status" value="1"/>
</dbReference>
<reference evidence="10" key="1">
    <citation type="submission" date="2017-01" db="EMBL/GenBank/DDBJ databases">
        <authorList>
            <person name="Wang Y."/>
            <person name="White M."/>
            <person name="Kvist S."/>
            <person name="Moncalvo J.-M."/>
        </authorList>
    </citation>
    <scope>NUCLEOTIDE SEQUENCE [LARGE SCALE GENOMIC DNA]</scope>
    <source>
        <strain evidence="10">COL-18-3</strain>
    </source>
</reference>
<dbReference type="EMBL" id="LSSK01000421">
    <property type="protein sequence ID" value="OMH83395.1"/>
    <property type="molecule type" value="Genomic_DNA"/>
</dbReference>
<keyword evidence="3 7" id="KW-0812">Transmembrane</keyword>
<dbReference type="GO" id="GO:0016020">
    <property type="term" value="C:membrane"/>
    <property type="evidence" value="ECO:0007669"/>
    <property type="project" value="UniProtKB-SubCell"/>
</dbReference>
<feature type="domain" description="Amino acid permease/ SLC12A" evidence="8">
    <location>
        <begin position="30"/>
        <end position="483"/>
    </location>
</feature>
<evidence type="ECO:0000256" key="3">
    <source>
        <dbReference type="ARBA" id="ARBA00022692"/>
    </source>
</evidence>
<protein>
    <submittedName>
        <fullName evidence="9">Lysine-specific permease</fullName>
    </submittedName>
</protein>
<keyword evidence="2" id="KW-0813">Transport</keyword>
<dbReference type="OrthoDB" id="3900342at2759"/>
<feature type="transmembrane region" description="Helical" evidence="7">
    <location>
        <begin position="140"/>
        <end position="158"/>
    </location>
</feature>
<feature type="transmembrane region" description="Helical" evidence="7">
    <location>
        <begin position="249"/>
        <end position="272"/>
    </location>
</feature>
<proteinExistence type="predicted"/>
<feature type="transmembrane region" description="Helical" evidence="7">
    <location>
        <begin position="380"/>
        <end position="403"/>
    </location>
</feature>
<feature type="transmembrane region" description="Helical" evidence="7">
    <location>
        <begin position="33"/>
        <end position="55"/>
    </location>
</feature>
<name>A0A1R1PQX8_ZANCU</name>
<feature type="transmembrane region" description="Helical" evidence="7">
    <location>
        <begin position="170"/>
        <end position="191"/>
    </location>
</feature>
<dbReference type="PANTHER" id="PTHR43341">
    <property type="entry name" value="AMINO ACID PERMEASE"/>
    <property type="match status" value="1"/>
</dbReference>
<dbReference type="AlphaFoldDB" id="A0A1R1PQX8"/>
<dbReference type="Gene3D" id="1.20.1740.10">
    <property type="entry name" value="Amino acid/polyamine transporter I"/>
    <property type="match status" value="1"/>
</dbReference>
<keyword evidence="10" id="KW-1185">Reference proteome</keyword>
<feature type="transmembrane region" description="Helical" evidence="7">
    <location>
        <begin position="423"/>
        <end position="445"/>
    </location>
</feature>
<feature type="transmembrane region" description="Helical" evidence="7">
    <location>
        <begin position="103"/>
        <end position="134"/>
    </location>
</feature>
<comment type="subcellular location">
    <subcellularLocation>
        <location evidence="1">Membrane</location>
        <topology evidence="1">Multi-pass membrane protein</topology>
    </subcellularLocation>
</comment>
<dbReference type="PANTHER" id="PTHR43341:SF1">
    <property type="entry name" value="GENERAL AMINO-ACID PERMEASE GAP1"/>
    <property type="match status" value="1"/>
</dbReference>
<evidence type="ECO:0000256" key="2">
    <source>
        <dbReference type="ARBA" id="ARBA00022448"/>
    </source>
</evidence>
<evidence type="ECO:0000256" key="5">
    <source>
        <dbReference type="ARBA" id="ARBA00022989"/>
    </source>
</evidence>
<keyword evidence="6 7" id="KW-0472">Membrane</keyword>
<sequence>MEKPKSGSEKGVAQKSAMNSQLNRGLKKRHMSMIALGGAIGTGLFMGSAGGLVTAGPGGLLVAYATTGLLMYFVMCGLAELATYMPVTGAFATYCERFVDPALGFAIGWTYWFGWIQAAGTEFVAAGVLVSYWLPNTPQYIWGLVSAVIVFTFNIFHVKGFGEAEFWFALIKVIMIIAFLIIGVCVVFGWLGGVKYGVSNWKIGEAPFVDGAKGTLFAFIFSVYSYGGSETIGLAAGESKNPKKDVPAAIFNLVYRIVLFYVLSIFIMGLVLPYNDPSLSSLGLATVKVAPFTQVFSKAGIAAAPHIVNAVVLSSVLSSCNTSMYSSSRMVYALYHNGQAPKFLARVSKSGVPYTSLTFAVFLGLLFVLLSALLENAYVFLVNMGGIFGMVSWVTIVTVHIAFRRAYKVQGYDVKNLPYRAPLYPFGSYFAFLLLAVIIIGQVAIVSTRDQDVVGKISTLAGLPLFAFLFIGYKIIKRTKFKRAREVDLETDASTYISYETETA</sequence>
<dbReference type="InterPro" id="IPR004841">
    <property type="entry name" value="AA-permease/SLC12A_dom"/>
</dbReference>
<comment type="caution">
    <text evidence="9">The sequence shown here is derived from an EMBL/GenBank/DDBJ whole genome shotgun (WGS) entry which is preliminary data.</text>
</comment>
<accession>A0A1R1PQX8</accession>
<feature type="transmembrane region" description="Helical" evidence="7">
    <location>
        <begin position="457"/>
        <end position="476"/>
    </location>
</feature>
<gene>
    <name evidence="9" type="ORF">AX774_g3103</name>
</gene>
<dbReference type="InterPro" id="IPR004840">
    <property type="entry name" value="Amino_acid_permease_CS"/>
</dbReference>
<organism evidence="9 10">
    <name type="scientific">Zancudomyces culisetae</name>
    <name type="common">Gut fungus</name>
    <name type="synonym">Smittium culisetae</name>
    <dbReference type="NCBI Taxonomy" id="1213189"/>
    <lineage>
        <taxon>Eukaryota</taxon>
        <taxon>Fungi</taxon>
        <taxon>Fungi incertae sedis</taxon>
        <taxon>Zoopagomycota</taxon>
        <taxon>Kickxellomycotina</taxon>
        <taxon>Harpellomycetes</taxon>
        <taxon>Harpellales</taxon>
        <taxon>Legeriomycetaceae</taxon>
        <taxon>Zancudomyces</taxon>
    </lineage>
</organism>
<feature type="transmembrane region" description="Helical" evidence="7">
    <location>
        <begin position="216"/>
        <end position="237"/>
    </location>
</feature>
<evidence type="ECO:0000259" key="8">
    <source>
        <dbReference type="Pfam" id="PF00324"/>
    </source>
</evidence>
<dbReference type="PROSITE" id="PS00218">
    <property type="entry name" value="AMINO_ACID_PERMEASE_1"/>
    <property type="match status" value="1"/>
</dbReference>